<dbReference type="Proteomes" id="UP000829685">
    <property type="component" value="Unassembled WGS sequence"/>
</dbReference>
<gene>
    <name evidence="2" type="ORF">JX265_014151</name>
</gene>
<feature type="region of interest" description="Disordered" evidence="1">
    <location>
        <begin position="1"/>
        <end position="29"/>
    </location>
</feature>
<dbReference type="EMBL" id="JAFIMR010000533">
    <property type="protein sequence ID" value="KAI1840810.1"/>
    <property type="molecule type" value="Genomic_DNA"/>
</dbReference>
<evidence type="ECO:0000256" key="1">
    <source>
        <dbReference type="SAM" id="MobiDB-lite"/>
    </source>
</evidence>
<evidence type="ECO:0000313" key="3">
    <source>
        <dbReference type="Proteomes" id="UP000829685"/>
    </source>
</evidence>
<feature type="non-terminal residue" evidence="2">
    <location>
        <position position="68"/>
    </location>
</feature>
<protein>
    <submittedName>
        <fullName evidence="2">Uncharacterized protein</fullName>
    </submittedName>
</protein>
<evidence type="ECO:0000313" key="2">
    <source>
        <dbReference type="EMBL" id="KAI1840810.1"/>
    </source>
</evidence>
<comment type="caution">
    <text evidence="2">The sequence shown here is derived from an EMBL/GenBank/DDBJ whole genome shotgun (WGS) entry which is preliminary data.</text>
</comment>
<proteinExistence type="predicted"/>
<dbReference type="AlphaFoldDB" id="A0A9Q0AFB3"/>
<organism evidence="2 3">
    <name type="scientific">Neoarthrinium moseri</name>
    <dbReference type="NCBI Taxonomy" id="1658444"/>
    <lineage>
        <taxon>Eukaryota</taxon>
        <taxon>Fungi</taxon>
        <taxon>Dikarya</taxon>
        <taxon>Ascomycota</taxon>
        <taxon>Pezizomycotina</taxon>
        <taxon>Sordariomycetes</taxon>
        <taxon>Xylariomycetidae</taxon>
        <taxon>Amphisphaeriales</taxon>
        <taxon>Apiosporaceae</taxon>
        <taxon>Neoarthrinium</taxon>
    </lineage>
</organism>
<name>A0A9Q0AFB3_9PEZI</name>
<sequence>MLALGIARGSAGGEPISRPFPATIGDPRSSEDILRLDDGVVAGVKDASDSDESEGGVVAVNWLLRALT</sequence>
<keyword evidence="3" id="KW-1185">Reference proteome</keyword>
<accession>A0A9Q0AFB3</accession>
<reference evidence="2" key="1">
    <citation type="submission" date="2021-03" db="EMBL/GenBank/DDBJ databases">
        <title>Revisited historic fungal species revealed as producer of novel bioactive compounds through whole genome sequencing and comparative genomics.</title>
        <authorList>
            <person name="Vignolle G.A."/>
            <person name="Hochenegger N."/>
            <person name="Mach R.L."/>
            <person name="Mach-Aigner A.R."/>
            <person name="Javad Rahimi M."/>
            <person name="Salim K.A."/>
            <person name="Chan C.M."/>
            <person name="Lim L.B.L."/>
            <person name="Cai F."/>
            <person name="Druzhinina I.S."/>
            <person name="U'Ren J.M."/>
            <person name="Derntl C."/>
        </authorList>
    </citation>
    <scope>NUCLEOTIDE SEQUENCE</scope>
    <source>
        <strain evidence="2">TUCIM 5799</strain>
    </source>
</reference>